<dbReference type="Proteomes" id="UP001589590">
    <property type="component" value="Unassembled WGS sequence"/>
</dbReference>
<dbReference type="InterPro" id="IPR017850">
    <property type="entry name" value="Alkaline_phosphatase_core_sf"/>
</dbReference>
<organism evidence="3 4">
    <name type="scientific">Algibacter miyuki</name>
    <dbReference type="NCBI Taxonomy" id="1306933"/>
    <lineage>
        <taxon>Bacteria</taxon>
        <taxon>Pseudomonadati</taxon>
        <taxon>Bacteroidota</taxon>
        <taxon>Flavobacteriia</taxon>
        <taxon>Flavobacteriales</taxon>
        <taxon>Flavobacteriaceae</taxon>
        <taxon>Algibacter</taxon>
    </lineage>
</organism>
<dbReference type="EMBL" id="JBHMFA010000034">
    <property type="protein sequence ID" value="MFB9106834.1"/>
    <property type="molecule type" value="Genomic_DNA"/>
</dbReference>
<keyword evidence="1" id="KW-0732">Signal</keyword>
<accession>A0ABV5H4L4</accession>
<evidence type="ECO:0000313" key="4">
    <source>
        <dbReference type="Proteomes" id="UP001589590"/>
    </source>
</evidence>
<protein>
    <submittedName>
        <fullName evidence="3">Sulfatase</fullName>
    </submittedName>
</protein>
<dbReference type="PANTHER" id="PTHR43751">
    <property type="entry name" value="SULFATASE"/>
    <property type="match status" value="1"/>
</dbReference>
<proteinExistence type="predicted"/>
<keyword evidence="4" id="KW-1185">Reference proteome</keyword>
<gene>
    <name evidence="3" type="ORF">ACFFU1_18140</name>
</gene>
<reference evidence="3 4" key="1">
    <citation type="submission" date="2024-09" db="EMBL/GenBank/DDBJ databases">
        <authorList>
            <person name="Sun Q."/>
            <person name="Mori K."/>
        </authorList>
    </citation>
    <scope>NUCLEOTIDE SEQUENCE [LARGE SCALE GENOMIC DNA]</scope>
    <source>
        <strain evidence="3 4">CECT 8300</strain>
    </source>
</reference>
<dbReference type="InterPro" id="IPR000917">
    <property type="entry name" value="Sulfatase_N"/>
</dbReference>
<comment type="caution">
    <text evidence="3">The sequence shown here is derived from an EMBL/GenBank/DDBJ whole genome shotgun (WGS) entry which is preliminary data.</text>
</comment>
<dbReference type="InterPro" id="IPR052701">
    <property type="entry name" value="GAG_Ulvan_Degrading_Sulfatases"/>
</dbReference>
<dbReference type="PANTHER" id="PTHR43751:SF1">
    <property type="entry name" value="SULFATASE ATSG-RELATED"/>
    <property type="match status" value="1"/>
</dbReference>
<name>A0ABV5H4L4_9FLAO</name>
<evidence type="ECO:0000256" key="1">
    <source>
        <dbReference type="SAM" id="SignalP"/>
    </source>
</evidence>
<dbReference type="Gene3D" id="3.40.720.10">
    <property type="entry name" value="Alkaline Phosphatase, subunit A"/>
    <property type="match status" value="1"/>
</dbReference>
<evidence type="ECO:0000259" key="2">
    <source>
        <dbReference type="Pfam" id="PF00884"/>
    </source>
</evidence>
<sequence>MITVKKIICSCFLLFFSICSAQQKKPNLVIIIADDHGVFHSTPYGSTIIETPNMQKLADEGMRFDNAYIASPACAPSRAALFTGLMPYNNGIVGNHEKNLKPSVLSLVPNLIVQGYEVVFQGKVAHARNNEHKGYVPKAVKILKRAPTQDQKLSVVENFLKTRNNDRPLALFVGCTDTHTPYPPAGESRIKPEDVIINKRIYTTPEAQLEMSRYIQAAESIDTKLGNILKMSDIYLDKKNTMTVYTSDHGMAWPFAKWSLYETGIRTPLLISWPGKIQPNSTTKAMVSWIDLLPTLIDIADGTVPKNIDGKPFTAVILGKKNKHRDAIYATHKGDNEKNVYPIRSLRIGKWKYIRNLHPEFAYTTHTDAWATEIPMTKLHANHAGRHWNSYLAAAKKDPNAAAFLIDYHTNPPEELYNIELDPLEQNNLAEEPKCAKKLASLREKVTQHMKEVNDDESLSGPPKLLENFSIMKSKIKN</sequence>
<dbReference type="RefSeq" id="WP_290267897.1">
    <property type="nucleotide sequence ID" value="NZ_JAUFQP010000001.1"/>
</dbReference>
<dbReference type="CDD" id="cd16027">
    <property type="entry name" value="SGSH"/>
    <property type="match status" value="1"/>
</dbReference>
<feature type="chain" id="PRO_5047302049" evidence="1">
    <location>
        <begin position="22"/>
        <end position="478"/>
    </location>
</feature>
<dbReference type="Pfam" id="PF00884">
    <property type="entry name" value="Sulfatase"/>
    <property type="match status" value="1"/>
</dbReference>
<feature type="signal peptide" evidence="1">
    <location>
        <begin position="1"/>
        <end position="21"/>
    </location>
</feature>
<feature type="domain" description="Sulfatase N-terminal" evidence="2">
    <location>
        <begin position="26"/>
        <end position="301"/>
    </location>
</feature>
<evidence type="ECO:0000313" key="3">
    <source>
        <dbReference type="EMBL" id="MFB9106834.1"/>
    </source>
</evidence>
<dbReference type="SUPFAM" id="SSF53649">
    <property type="entry name" value="Alkaline phosphatase-like"/>
    <property type="match status" value="1"/>
</dbReference>